<evidence type="ECO:0000256" key="4">
    <source>
        <dbReference type="ARBA" id="ARBA00029502"/>
    </source>
</evidence>
<evidence type="ECO:0000259" key="9">
    <source>
        <dbReference type="Pfam" id="PF04695"/>
    </source>
</evidence>
<dbReference type="GO" id="GO:1990429">
    <property type="term" value="C:peroxisomal importomer complex"/>
    <property type="evidence" value="ECO:0007669"/>
    <property type="project" value="TreeGrafter"/>
</dbReference>
<dbReference type="AlphaFoldDB" id="A0A6G1IA53"/>
<keyword evidence="2" id="KW-0811">Translocation</keyword>
<comment type="similarity">
    <text evidence="1 7">Belongs to the peroxin-14 family.</text>
</comment>
<sequence>MADDDSKPSVPAWQRAAASPPPSVHAPQTGDATPAPKEAGETPTPEAHVADAPTDTSHAVESSADDGLLREYAVQFLQDPDIRYAPREKKVAFLETKGLSREEIEGLLNAEDELHEIEDADDPEAPILSSTPLPPTPSPAPSTSPAVASSQPRPQPPSQQQGLTSAHSLPKRDAPPVVTYPEFLVQPSKPPPLVTKSLLLDTTYIAAGLGAAMYALSQFVVAPMEASLTTARHDFLEHSVTRLEEVNTKLKNMVSAMPPSRPVTSGGDEDKDDVSISSDPTELYHRDIGVQTTPSLSRRGSISDASSAEGSDTLSAQEKQIKALREHIEGLTSSQKTTHYKELEELEQAGKLTSYLNTMTQSSSPYYNNYGNFWGGANGSGNLFKDDEIERFKGEIRSMKGVMLSSRNFPRGTVS</sequence>
<keyword evidence="7" id="KW-0653">Protein transport</keyword>
<evidence type="ECO:0000256" key="2">
    <source>
        <dbReference type="ARBA" id="ARBA00023010"/>
    </source>
</evidence>
<reference evidence="10" key="1">
    <citation type="journal article" date="2020" name="Stud. Mycol.">
        <title>101 Dothideomycetes genomes: a test case for predicting lifestyles and emergence of pathogens.</title>
        <authorList>
            <person name="Haridas S."/>
            <person name="Albert R."/>
            <person name="Binder M."/>
            <person name="Bloem J."/>
            <person name="Labutti K."/>
            <person name="Salamov A."/>
            <person name="Andreopoulos B."/>
            <person name="Baker S."/>
            <person name="Barry K."/>
            <person name="Bills G."/>
            <person name="Bluhm B."/>
            <person name="Cannon C."/>
            <person name="Castanera R."/>
            <person name="Culley D."/>
            <person name="Daum C."/>
            <person name="Ezra D."/>
            <person name="Gonzalez J."/>
            <person name="Henrissat B."/>
            <person name="Kuo A."/>
            <person name="Liang C."/>
            <person name="Lipzen A."/>
            <person name="Lutzoni F."/>
            <person name="Magnuson J."/>
            <person name="Mondo S."/>
            <person name="Nolan M."/>
            <person name="Ohm R."/>
            <person name="Pangilinan J."/>
            <person name="Park H.-J."/>
            <person name="Ramirez L."/>
            <person name="Alfaro M."/>
            <person name="Sun H."/>
            <person name="Tritt A."/>
            <person name="Yoshinaga Y."/>
            <person name="Zwiers L.-H."/>
            <person name="Turgeon B."/>
            <person name="Goodwin S."/>
            <person name="Spatafora J."/>
            <person name="Crous P."/>
            <person name="Grigoriev I."/>
        </authorList>
    </citation>
    <scope>NUCLEOTIDE SEQUENCE</scope>
    <source>
        <strain evidence="10">CBS 262.69</strain>
    </source>
</reference>
<dbReference type="Gene3D" id="1.10.10.10">
    <property type="entry name" value="Winged helix-like DNA-binding domain superfamily/Winged helix DNA-binding domain"/>
    <property type="match status" value="1"/>
</dbReference>
<keyword evidence="3 7" id="KW-0576">Peroxisome</keyword>
<evidence type="ECO:0000256" key="7">
    <source>
        <dbReference type="RuleBase" id="RU367032"/>
    </source>
</evidence>
<evidence type="ECO:0000313" key="10">
    <source>
        <dbReference type="EMBL" id="KAF2404949.1"/>
    </source>
</evidence>
<feature type="compositionally biased region" description="Polar residues" evidence="8">
    <location>
        <begin position="290"/>
        <end position="316"/>
    </location>
</feature>
<dbReference type="InterPro" id="IPR006785">
    <property type="entry name" value="Pex14_N"/>
</dbReference>
<evidence type="ECO:0000313" key="11">
    <source>
        <dbReference type="Proteomes" id="UP000799640"/>
    </source>
</evidence>
<evidence type="ECO:0000256" key="3">
    <source>
        <dbReference type="ARBA" id="ARBA00023140"/>
    </source>
</evidence>
<dbReference type="Pfam" id="PF04695">
    <property type="entry name" value="Pex14_N"/>
    <property type="match status" value="1"/>
</dbReference>
<accession>A0A6G1IA53</accession>
<organism evidence="10 11">
    <name type="scientific">Trichodelitschia bisporula</name>
    <dbReference type="NCBI Taxonomy" id="703511"/>
    <lineage>
        <taxon>Eukaryota</taxon>
        <taxon>Fungi</taxon>
        <taxon>Dikarya</taxon>
        <taxon>Ascomycota</taxon>
        <taxon>Pezizomycotina</taxon>
        <taxon>Dothideomycetes</taxon>
        <taxon>Dothideomycetes incertae sedis</taxon>
        <taxon>Phaeotrichales</taxon>
        <taxon>Phaeotrichaceae</taxon>
        <taxon>Trichodelitschia</taxon>
    </lineage>
</organism>
<dbReference type="GO" id="GO:0005778">
    <property type="term" value="C:peroxisomal membrane"/>
    <property type="evidence" value="ECO:0007669"/>
    <property type="project" value="UniProtKB-SubCell"/>
</dbReference>
<feature type="domain" description="Peroxisome membrane anchor protein Pex14p N-terminal" evidence="9">
    <location>
        <begin position="72"/>
        <end position="109"/>
    </location>
</feature>
<dbReference type="EMBL" id="ML996687">
    <property type="protein sequence ID" value="KAF2404949.1"/>
    <property type="molecule type" value="Genomic_DNA"/>
</dbReference>
<dbReference type="OrthoDB" id="441517at2759"/>
<feature type="compositionally biased region" description="Acidic residues" evidence="8">
    <location>
        <begin position="110"/>
        <end position="124"/>
    </location>
</feature>
<protein>
    <recommendedName>
        <fullName evidence="4 7">Peroxisomal membrane protein PEX14</fullName>
    </recommendedName>
    <alternativeName>
        <fullName evidence="5 7">Peroxin-14</fullName>
    </alternativeName>
</protein>
<feature type="region of interest" description="Disordered" evidence="8">
    <location>
        <begin position="255"/>
        <end position="316"/>
    </location>
</feature>
<keyword evidence="11" id="KW-1185">Reference proteome</keyword>
<comment type="subcellular location">
    <subcellularLocation>
        <location evidence="6 7">Peroxisome membrane</location>
    </subcellularLocation>
</comment>
<evidence type="ECO:0000256" key="8">
    <source>
        <dbReference type="SAM" id="MobiDB-lite"/>
    </source>
</evidence>
<feature type="region of interest" description="Disordered" evidence="8">
    <location>
        <begin position="110"/>
        <end position="175"/>
    </location>
</feature>
<feature type="compositionally biased region" description="Low complexity" evidence="8">
    <location>
        <begin position="143"/>
        <end position="152"/>
    </location>
</feature>
<keyword evidence="7" id="KW-0813">Transport</keyword>
<keyword evidence="7" id="KW-0472">Membrane</keyword>
<evidence type="ECO:0000256" key="1">
    <source>
        <dbReference type="ARBA" id="ARBA00005443"/>
    </source>
</evidence>
<dbReference type="PANTHER" id="PTHR23058:SF5">
    <property type="entry name" value="PEROXISOMAL MEMBRANE PROTEIN PEX14"/>
    <property type="match status" value="1"/>
</dbReference>
<name>A0A6G1IA53_9PEZI</name>
<feature type="region of interest" description="Disordered" evidence="8">
    <location>
        <begin position="1"/>
        <end position="64"/>
    </location>
</feature>
<feature type="compositionally biased region" description="Pro residues" evidence="8">
    <location>
        <begin position="132"/>
        <end position="142"/>
    </location>
</feature>
<dbReference type="GO" id="GO:0005102">
    <property type="term" value="F:signaling receptor binding"/>
    <property type="evidence" value="ECO:0007669"/>
    <property type="project" value="TreeGrafter"/>
</dbReference>
<evidence type="ECO:0000256" key="5">
    <source>
        <dbReference type="ARBA" id="ARBA00029691"/>
    </source>
</evidence>
<dbReference type="InterPro" id="IPR025655">
    <property type="entry name" value="PEX14"/>
</dbReference>
<dbReference type="InterPro" id="IPR036388">
    <property type="entry name" value="WH-like_DNA-bd_sf"/>
</dbReference>
<comment type="function">
    <text evidence="7">Component of the PEX13-PEX14 docking complex, a translocon channel that specifically mediates the import of peroxisomal cargo proteins bound to PEX5 receptor. The PEX13-PEX14 docking complex forms a large import pore which can be opened to a diameter of about 9 nm. Mechanistically, PEX5 receptor along with cargo proteins associates with the PEX14 subunit of the PEX13-PEX14 docking complex in the cytosol, leading to the insertion of the receptor into the organelle membrane with the concomitant translocation of the cargo into the peroxisome matrix.</text>
</comment>
<dbReference type="GO" id="GO:0016560">
    <property type="term" value="P:protein import into peroxisome matrix, docking"/>
    <property type="evidence" value="ECO:0007669"/>
    <property type="project" value="UniProtKB-UniRule"/>
</dbReference>
<proteinExistence type="inferred from homology"/>
<dbReference type="Proteomes" id="UP000799640">
    <property type="component" value="Unassembled WGS sequence"/>
</dbReference>
<evidence type="ECO:0000256" key="6">
    <source>
        <dbReference type="ARBA" id="ARBA00046271"/>
    </source>
</evidence>
<gene>
    <name evidence="10" type="ORF">EJ06DRAFT_578234</name>
</gene>
<dbReference type="PANTHER" id="PTHR23058">
    <property type="entry name" value="PEROXISOMAL MEMBRANE PROTEIN PEX14"/>
    <property type="match status" value="1"/>
</dbReference>